<sequence>MANYDEASPPDDDYYDENSLFDIGLNPTGDDGSSFRTENDPNALYQRANFMERKGAIAIRCTCLDVVHGLLTSGNVREFATLIVLRFNTDVHKRARRVASANIVLEFASMEVGKEGPEVLGISPLGSMVMVQTQAHQEIKKSAGVKLEAPPLAGIGAGGELGWDKTVSMELTDATKVIGSIDLRGRNYGPPNCASWTLLENEMTNTGIPAVMRMAILLKRRNQAKFQCTFEINATVDYKSNLERLFGTKPKDDPVFFDPDMEPTNKLQTYDIYNLGSVDLGHVSDITFNTVVDGAIKHV</sequence>
<organism evidence="1 2">
    <name type="scientific">Diplodia intermedia</name>
    <dbReference type="NCBI Taxonomy" id="856260"/>
    <lineage>
        <taxon>Eukaryota</taxon>
        <taxon>Fungi</taxon>
        <taxon>Dikarya</taxon>
        <taxon>Ascomycota</taxon>
        <taxon>Pezizomycotina</taxon>
        <taxon>Dothideomycetes</taxon>
        <taxon>Dothideomycetes incertae sedis</taxon>
        <taxon>Botryosphaeriales</taxon>
        <taxon>Botryosphaeriaceae</taxon>
        <taxon>Diplodia</taxon>
    </lineage>
</organism>
<dbReference type="Proteomes" id="UP001521184">
    <property type="component" value="Unassembled WGS sequence"/>
</dbReference>
<gene>
    <name evidence="1" type="ORF">SLS58_007098</name>
</gene>
<reference evidence="1 2" key="1">
    <citation type="journal article" date="2023" name="Plant Dis.">
        <title>First Report of Diplodia intermedia Causing Canker and Dieback Diseases on Apple Trees in Canada.</title>
        <authorList>
            <person name="Ellouze W."/>
            <person name="Ilyukhin E."/>
            <person name="Sulman M."/>
            <person name="Ali S."/>
        </authorList>
    </citation>
    <scope>NUCLEOTIDE SEQUENCE [LARGE SCALE GENOMIC DNA]</scope>
    <source>
        <strain evidence="1 2">M45-28</strain>
    </source>
</reference>
<keyword evidence="2" id="KW-1185">Reference proteome</keyword>
<dbReference type="EMBL" id="JAKEKT020000052">
    <property type="protein sequence ID" value="KAL1640282.1"/>
    <property type="molecule type" value="Genomic_DNA"/>
</dbReference>
<evidence type="ECO:0000313" key="2">
    <source>
        <dbReference type="Proteomes" id="UP001521184"/>
    </source>
</evidence>
<protein>
    <submittedName>
        <fullName evidence="1">Uncharacterized protein</fullName>
    </submittedName>
</protein>
<name>A0ABR3TL20_9PEZI</name>
<comment type="caution">
    <text evidence="1">The sequence shown here is derived from an EMBL/GenBank/DDBJ whole genome shotgun (WGS) entry which is preliminary data.</text>
</comment>
<evidence type="ECO:0000313" key="1">
    <source>
        <dbReference type="EMBL" id="KAL1640282.1"/>
    </source>
</evidence>
<proteinExistence type="predicted"/>
<accession>A0ABR3TL20</accession>